<sequence length="437" mass="45272">MTVSRARLLAYALPALPLAVLTLPLYIVVPTYYATALGVPLAAVGQVLLAVRVLDALSDPVVGLLADRTRPRFGRRRTWFLAAAPATALAVWLVFVPPAGAGAWWLFVFGTLLSLASTASLVPYWAWGAELSTDYAGRNRVAAARETAVVIGTLVATAAPAAAEAAGGDAGTALVVLAILVAVALPATALVAVLALPEPREHSRRRLDLRSGLVALGRNGPFLRLLAAYVLNGFANGLPATLFLFFVGTVLEAPERAGLVLFAYFLAGVAAVPVALAAAARFGKHRTWCAAMLFNAAVFATVPLLGPGDVWIFLAISVATGLALGADLVLPASIQADVIDLDTAETGEQRTGTYVAAWGLGTKIALALGVGIAFPVLDLAGFRTDGGPQTDLGLTTLALLYSTVPVLAKLGAVALMWRFPVDAAAVARLRDAIERSA</sequence>
<gene>
    <name evidence="3" type="ORF">EDD54_0979</name>
</gene>
<comment type="similarity">
    <text evidence="1">Belongs to the sodium:galactoside symporter (TC 2.A.2) family.</text>
</comment>
<keyword evidence="2" id="KW-0812">Transmembrane</keyword>
<keyword evidence="2" id="KW-1133">Transmembrane helix</keyword>
<feature type="transmembrane region" description="Helical" evidence="2">
    <location>
        <begin position="311"/>
        <end position="334"/>
    </location>
</feature>
<dbReference type="RefSeq" id="WP_245515639.1">
    <property type="nucleotide sequence ID" value="NZ_BSPM01000008.1"/>
</dbReference>
<dbReference type="EMBL" id="SNXY01000006">
    <property type="protein sequence ID" value="TDP87093.1"/>
    <property type="molecule type" value="Genomic_DNA"/>
</dbReference>
<feature type="transmembrane region" description="Helical" evidence="2">
    <location>
        <begin position="355"/>
        <end position="377"/>
    </location>
</feature>
<feature type="transmembrane region" description="Helical" evidence="2">
    <location>
        <begin position="397"/>
        <end position="419"/>
    </location>
</feature>
<evidence type="ECO:0000313" key="4">
    <source>
        <dbReference type="Proteomes" id="UP000294547"/>
    </source>
</evidence>
<dbReference type="InterPro" id="IPR036259">
    <property type="entry name" value="MFS_trans_sf"/>
</dbReference>
<feature type="transmembrane region" description="Helical" evidence="2">
    <location>
        <begin position="9"/>
        <end position="27"/>
    </location>
</feature>
<dbReference type="SUPFAM" id="SSF103473">
    <property type="entry name" value="MFS general substrate transporter"/>
    <property type="match status" value="1"/>
</dbReference>
<reference evidence="3 4" key="1">
    <citation type="submission" date="2019-03" db="EMBL/GenBank/DDBJ databases">
        <title>Genomic Encyclopedia of Type Strains, Phase IV (KMG-IV): sequencing the most valuable type-strain genomes for metagenomic binning, comparative biology and taxonomic classification.</title>
        <authorList>
            <person name="Goeker M."/>
        </authorList>
    </citation>
    <scope>NUCLEOTIDE SEQUENCE [LARGE SCALE GENOMIC DNA]</scope>
    <source>
        <strain evidence="3 4">DSM 102969</strain>
    </source>
</reference>
<dbReference type="AlphaFoldDB" id="A0A4R6RKJ0"/>
<dbReference type="GO" id="GO:0005886">
    <property type="term" value="C:plasma membrane"/>
    <property type="evidence" value="ECO:0007669"/>
    <property type="project" value="TreeGrafter"/>
</dbReference>
<name>A0A4R6RKJ0_9HYPH</name>
<dbReference type="Gene3D" id="1.20.1250.20">
    <property type="entry name" value="MFS general substrate transporter like domains"/>
    <property type="match status" value="2"/>
</dbReference>
<feature type="transmembrane region" description="Helical" evidence="2">
    <location>
        <begin position="102"/>
        <end position="127"/>
    </location>
</feature>
<feature type="transmembrane region" description="Helical" evidence="2">
    <location>
        <begin position="173"/>
        <end position="196"/>
    </location>
</feature>
<feature type="transmembrane region" description="Helical" evidence="2">
    <location>
        <begin position="148"/>
        <end position="167"/>
    </location>
</feature>
<dbReference type="Proteomes" id="UP000294547">
    <property type="component" value="Unassembled WGS sequence"/>
</dbReference>
<feature type="transmembrane region" description="Helical" evidence="2">
    <location>
        <begin position="226"/>
        <end position="247"/>
    </location>
</feature>
<keyword evidence="4" id="KW-1185">Reference proteome</keyword>
<protein>
    <submittedName>
        <fullName evidence="3">Na+/melibiose symporter-like transporter</fullName>
    </submittedName>
</protein>
<dbReference type="GO" id="GO:0008643">
    <property type="term" value="P:carbohydrate transport"/>
    <property type="evidence" value="ECO:0007669"/>
    <property type="project" value="InterPro"/>
</dbReference>
<organism evidence="3 4">
    <name type="scientific">Oharaeibacter diazotrophicus</name>
    <dbReference type="NCBI Taxonomy" id="1920512"/>
    <lineage>
        <taxon>Bacteria</taxon>
        <taxon>Pseudomonadati</taxon>
        <taxon>Pseudomonadota</taxon>
        <taxon>Alphaproteobacteria</taxon>
        <taxon>Hyphomicrobiales</taxon>
        <taxon>Pleomorphomonadaceae</taxon>
        <taxon>Oharaeibacter</taxon>
    </lineage>
</organism>
<proteinExistence type="inferred from homology"/>
<keyword evidence="2" id="KW-0472">Membrane</keyword>
<evidence type="ECO:0000256" key="2">
    <source>
        <dbReference type="SAM" id="Phobius"/>
    </source>
</evidence>
<dbReference type="PANTHER" id="PTHR11328">
    <property type="entry name" value="MAJOR FACILITATOR SUPERFAMILY DOMAIN-CONTAINING PROTEIN"/>
    <property type="match status" value="1"/>
</dbReference>
<accession>A0A4R6RKJ0</accession>
<feature type="transmembrane region" description="Helical" evidence="2">
    <location>
        <begin position="78"/>
        <end position="96"/>
    </location>
</feature>
<feature type="transmembrane region" description="Helical" evidence="2">
    <location>
        <begin position="33"/>
        <end position="57"/>
    </location>
</feature>
<feature type="transmembrane region" description="Helical" evidence="2">
    <location>
        <begin position="287"/>
        <end position="305"/>
    </location>
</feature>
<dbReference type="InterPro" id="IPR039672">
    <property type="entry name" value="MFS_2"/>
</dbReference>
<dbReference type="GO" id="GO:0015293">
    <property type="term" value="F:symporter activity"/>
    <property type="evidence" value="ECO:0007669"/>
    <property type="project" value="InterPro"/>
</dbReference>
<evidence type="ECO:0000256" key="1">
    <source>
        <dbReference type="ARBA" id="ARBA00009617"/>
    </source>
</evidence>
<comment type="caution">
    <text evidence="3">The sequence shown here is derived from an EMBL/GenBank/DDBJ whole genome shotgun (WGS) entry which is preliminary data.</text>
</comment>
<dbReference type="Pfam" id="PF13347">
    <property type="entry name" value="MFS_2"/>
    <property type="match status" value="1"/>
</dbReference>
<evidence type="ECO:0000313" key="3">
    <source>
        <dbReference type="EMBL" id="TDP87093.1"/>
    </source>
</evidence>
<dbReference type="PANTHER" id="PTHR11328:SF24">
    <property type="entry name" value="MAJOR FACILITATOR SUPERFAMILY (MFS) PROFILE DOMAIN-CONTAINING PROTEIN"/>
    <property type="match status" value="1"/>
</dbReference>
<feature type="transmembrane region" description="Helical" evidence="2">
    <location>
        <begin position="259"/>
        <end position="280"/>
    </location>
</feature>